<sequence>MPSVRESLGPVTRLESPMQRSTKLDAATTPTGSRLPESLCMHRPTCPTADSPDREDARVVVGRPEQGWSLLCNALIVFDDTGELLPDGRIVAPHRPTGAVDTALPLLADSHPLMGGTTRSGKTSAAAFYATASLANTSSRSA</sequence>
<comment type="caution">
    <text evidence="2">The sequence shown here is derived from an EMBL/GenBank/DDBJ whole genome shotgun (WGS) entry which is preliminary data.</text>
</comment>
<keyword evidence="3" id="KW-1185">Reference proteome</keyword>
<gene>
    <name evidence="2" type="ORF">Sspor_01240</name>
</gene>
<evidence type="ECO:0000313" key="2">
    <source>
        <dbReference type="EMBL" id="GHI74563.1"/>
    </source>
</evidence>
<dbReference type="Pfam" id="PF19462">
    <property type="entry name" value="DUF5999"/>
    <property type="match status" value="1"/>
</dbReference>
<evidence type="ECO:0000313" key="3">
    <source>
        <dbReference type="Proteomes" id="UP000608522"/>
    </source>
</evidence>
<dbReference type="InterPro" id="IPR046041">
    <property type="entry name" value="DUF5999"/>
</dbReference>
<accession>A0ABQ3T2F5</accession>
<organism evidence="2 3">
    <name type="scientific">Streptomyces spororaveus</name>
    <dbReference type="NCBI Taxonomy" id="284039"/>
    <lineage>
        <taxon>Bacteria</taxon>
        <taxon>Bacillati</taxon>
        <taxon>Actinomycetota</taxon>
        <taxon>Actinomycetes</taxon>
        <taxon>Kitasatosporales</taxon>
        <taxon>Streptomycetaceae</taxon>
        <taxon>Streptomyces</taxon>
    </lineage>
</organism>
<proteinExistence type="predicted"/>
<feature type="region of interest" description="Disordered" evidence="1">
    <location>
        <begin position="1"/>
        <end position="55"/>
    </location>
</feature>
<name>A0ABQ3T2F5_9ACTN</name>
<dbReference type="Proteomes" id="UP000608522">
    <property type="component" value="Unassembled WGS sequence"/>
</dbReference>
<evidence type="ECO:0000256" key="1">
    <source>
        <dbReference type="SAM" id="MobiDB-lite"/>
    </source>
</evidence>
<dbReference type="EMBL" id="BNED01000002">
    <property type="protein sequence ID" value="GHI74563.1"/>
    <property type="molecule type" value="Genomic_DNA"/>
</dbReference>
<reference evidence="3" key="1">
    <citation type="submission" date="2023-07" db="EMBL/GenBank/DDBJ databases">
        <title>Whole genome shotgun sequence of Streptomyces spororaveus NBRC 15456.</title>
        <authorList>
            <person name="Komaki H."/>
            <person name="Tamura T."/>
        </authorList>
    </citation>
    <scope>NUCLEOTIDE SEQUENCE [LARGE SCALE GENOMIC DNA]</scope>
    <source>
        <strain evidence="3">NBRC 15456</strain>
    </source>
</reference>
<protein>
    <submittedName>
        <fullName evidence="2">Uncharacterized protein</fullName>
    </submittedName>
</protein>